<dbReference type="Proteomes" id="UP000071979">
    <property type="component" value="Unassembled WGS sequence"/>
</dbReference>
<name>A0A8E1RVC9_9GAMM</name>
<sequence>TKVSRNLIHMFKPHASLYYQIKIIFILSVILKKTGPYIDEKCTSKIIEVGADVLEKLVTL</sequence>
<comment type="caution">
    <text evidence="1">The sequence shown here is derived from an EMBL/GenBank/DDBJ whole genome shotgun (WGS) entry which is preliminary data.</text>
</comment>
<accession>A0A8E1RVC9</accession>
<proteinExistence type="predicted"/>
<feature type="non-terminal residue" evidence="1">
    <location>
        <position position="1"/>
    </location>
</feature>
<organism evidence="1 2">
    <name type="scientific">Pantoea dispersa</name>
    <dbReference type="NCBI Taxonomy" id="59814"/>
    <lineage>
        <taxon>Bacteria</taxon>
        <taxon>Pseudomonadati</taxon>
        <taxon>Pseudomonadota</taxon>
        <taxon>Gammaproteobacteria</taxon>
        <taxon>Enterobacterales</taxon>
        <taxon>Erwiniaceae</taxon>
        <taxon>Pantoea</taxon>
    </lineage>
</organism>
<evidence type="ECO:0000313" key="2">
    <source>
        <dbReference type="Proteomes" id="UP000071979"/>
    </source>
</evidence>
<dbReference type="AlphaFoldDB" id="A0A8E1RVC9"/>
<gene>
    <name evidence="1" type="ORF">SA3R_21540</name>
</gene>
<protein>
    <submittedName>
        <fullName evidence="1">Uncharacterized protein</fullName>
    </submittedName>
</protein>
<dbReference type="EMBL" id="LDSE01000049">
    <property type="protein sequence ID" value="KTS65118.1"/>
    <property type="molecule type" value="Genomic_DNA"/>
</dbReference>
<reference evidence="1 2" key="1">
    <citation type="journal article" date="2016" name="Front. Microbiol.">
        <title>Genomic Resource of Rice Seed Associated Bacteria.</title>
        <authorList>
            <person name="Midha S."/>
            <person name="Bansal K."/>
            <person name="Sharma S."/>
            <person name="Kumar N."/>
            <person name="Patil P.P."/>
            <person name="Chaudhry V."/>
            <person name="Patil P.B."/>
        </authorList>
    </citation>
    <scope>NUCLEOTIDE SEQUENCE [LARGE SCALE GENOMIC DNA]</scope>
    <source>
        <strain evidence="1 2">SA3</strain>
    </source>
</reference>
<evidence type="ECO:0000313" key="1">
    <source>
        <dbReference type="EMBL" id="KTS65118.1"/>
    </source>
</evidence>